<dbReference type="PANTHER" id="PTHR24229:SF11">
    <property type="entry name" value="NOCICEPTIN RECEPTOR"/>
    <property type="match status" value="1"/>
</dbReference>
<keyword evidence="13" id="KW-0325">Glycoprotein</keyword>
<dbReference type="PROSITE" id="PS50262">
    <property type="entry name" value="G_PROTEIN_RECEP_F1_2"/>
    <property type="match status" value="1"/>
</dbReference>
<dbReference type="InterPro" id="IPR001418">
    <property type="entry name" value="Opioid_rcpt"/>
</dbReference>
<evidence type="ECO:0000256" key="12">
    <source>
        <dbReference type="ARBA" id="ARBA00023170"/>
    </source>
</evidence>
<keyword evidence="14 20" id="KW-0807">Transducer</keyword>
<comment type="subcellular location">
    <subcellularLocation>
        <location evidence="2">Cell membrane</location>
        <topology evidence="2">Multi-pass membrane protein</topology>
    </subcellularLocation>
    <subcellularLocation>
        <location evidence="1">Cytoplasmic vesicle</location>
    </subcellularLocation>
</comment>
<evidence type="ECO:0000256" key="13">
    <source>
        <dbReference type="ARBA" id="ARBA00023180"/>
    </source>
</evidence>
<evidence type="ECO:0000256" key="8">
    <source>
        <dbReference type="ARBA" id="ARBA00023040"/>
    </source>
</evidence>
<organism evidence="24 25">
    <name type="scientific">Panthera pardus</name>
    <name type="common">Leopard</name>
    <name type="synonym">Felis pardus</name>
    <dbReference type="NCBI Taxonomy" id="9691"/>
    <lineage>
        <taxon>Eukaryota</taxon>
        <taxon>Metazoa</taxon>
        <taxon>Chordata</taxon>
        <taxon>Craniata</taxon>
        <taxon>Vertebrata</taxon>
        <taxon>Euteleostomi</taxon>
        <taxon>Mammalia</taxon>
        <taxon>Eutheria</taxon>
        <taxon>Laurasiatheria</taxon>
        <taxon>Carnivora</taxon>
        <taxon>Feliformia</taxon>
        <taxon>Felidae</taxon>
        <taxon>Pantherinae</taxon>
        <taxon>Panthera</taxon>
    </lineage>
</organism>
<keyword evidence="10" id="KW-0564">Palmitate</keyword>
<dbReference type="GO" id="GO:0042923">
    <property type="term" value="F:neuropeptide binding"/>
    <property type="evidence" value="ECO:0007669"/>
    <property type="project" value="TreeGrafter"/>
</dbReference>
<evidence type="ECO:0000256" key="22">
    <source>
        <dbReference type="SAM" id="Phobius"/>
    </source>
</evidence>
<comment type="similarity">
    <text evidence="20">Belongs to the G-protein coupled receptor 1 family.</text>
</comment>
<evidence type="ECO:0000256" key="6">
    <source>
        <dbReference type="ARBA" id="ARBA00022692"/>
    </source>
</evidence>
<protein>
    <recommendedName>
        <fullName evidence="3">Nociceptin receptor</fullName>
    </recommendedName>
    <alternativeName>
        <fullName evidence="17">Kappa-type 3 opioid receptor</fullName>
    </alternativeName>
    <alternativeName>
        <fullName evidence="18">Orphanin FQ receptor</fullName>
    </alternativeName>
</protein>
<keyword evidence="8 20" id="KW-0297">G-protein coupled receptor</keyword>
<evidence type="ECO:0000256" key="5">
    <source>
        <dbReference type="ARBA" id="ARBA00022610"/>
    </source>
</evidence>
<feature type="region of interest" description="Disordered" evidence="21">
    <location>
        <begin position="1"/>
        <end position="67"/>
    </location>
</feature>
<evidence type="ECO:0000256" key="20">
    <source>
        <dbReference type="RuleBase" id="RU000688"/>
    </source>
</evidence>
<dbReference type="Proteomes" id="UP001165780">
    <property type="component" value="Unplaced"/>
</dbReference>
<dbReference type="KEGG" id="ppad:109253381"/>
<feature type="transmembrane region" description="Helical" evidence="22">
    <location>
        <begin position="391"/>
        <end position="419"/>
    </location>
</feature>
<evidence type="ECO:0000256" key="14">
    <source>
        <dbReference type="ARBA" id="ARBA00023224"/>
    </source>
</evidence>
<reference evidence="25" key="1">
    <citation type="submission" date="2025-08" db="UniProtKB">
        <authorList>
            <consortium name="RefSeq"/>
        </authorList>
    </citation>
    <scope>IDENTIFICATION</scope>
    <source>
        <tissue evidence="25">Whole blood</tissue>
    </source>
</reference>
<feature type="transmembrane region" description="Helical" evidence="22">
    <location>
        <begin position="352"/>
        <end position="371"/>
    </location>
</feature>
<dbReference type="InterPro" id="IPR017452">
    <property type="entry name" value="GPCR_Rhodpsn_7TM"/>
</dbReference>
<evidence type="ECO:0000256" key="4">
    <source>
        <dbReference type="ARBA" id="ARBA00022475"/>
    </source>
</evidence>
<feature type="transmembrane region" description="Helical" evidence="22">
    <location>
        <begin position="479"/>
        <end position="502"/>
    </location>
</feature>
<feature type="transmembrane region" description="Helical" evidence="22">
    <location>
        <begin position="440"/>
        <end position="459"/>
    </location>
</feature>
<dbReference type="AlphaFoldDB" id="A0A9V1EHE0"/>
<evidence type="ECO:0000256" key="15">
    <source>
        <dbReference type="ARBA" id="ARBA00023288"/>
    </source>
</evidence>
<dbReference type="GO" id="GO:0001626">
    <property type="term" value="F:nociceptin receptor activity"/>
    <property type="evidence" value="ECO:0007669"/>
    <property type="project" value="InterPro"/>
</dbReference>
<dbReference type="InterPro" id="IPR001420">
    <property type="entry name" value="X_opioid_rcpt"/>
</dbReference>
<dbReference type="InterPro" id="IPR000276">
    <property type="entry name" value="GPCR_Rhodpsn"/>
</dbReference>
<dbReference type="Pfam" id="PF00001">
    <property type="entry name" value="7tm_1"/>
    <property type="match status" value="1"/>
</dbReference>
<evidence type="ECO:0000256" key="19">
    <source>
        <dbReference type="ARBA" id="ARBA00043899"/>
    </source>
</evidence>
<feature type="compositionally biased region" description="Pro residues" evidence="21">
    <location>
        <begin position="184"/>
        <end position="203"/>
    </location>
</feature>
<evidence type="ECO:0000256" key="17">
    <source>
        <dbReference type="ARBA" id="ARBA00030257"/>
    </source>
</evidence>
<sequence length="550" mass="59644">MAPHSPSTQRRGGGGRGQVPSGPHPGCRRGVHCSSRDSSQTAGGTPAAFWREAGAGSPRSAGAGGAVPPLRLAGDSAWSVPDARVPLTKCLPIAQADMHTLFRTLLQDVKGSGDFVCALHSAIIWVLPVRQAVAPNSDFTPLRLNAPVCMKVMLMTMSRYQVALHAGRWHGVPLPCPILGGPLRQPPAGQPVPPEPQPQPAAPQPAAQCQPRRLPAPWAQGHHRRALPGRLHWGTAGKLPRHVCHPKVGWGPAKVPYWHTKMKTATNIYIFNLALADTLVLLTLPFQGTDVLLGFWPFGNALCKTVIAIDYYNMFTSTFTLTAMSVDRYVAICHPIRALDVRTSSKAQAVNVAIWALASVVGVPVAIMGSAQVEDEEIECLVEIPAPQDYWGPVFAIGIFLFSFIIPVLIISICYSLMIRRLRGVRLLSGSREKDRNLRRITRLVLVVVAVFVGCWTPVQVFVLVQGLGVQPGSETAVAILRFCTALGYVNSCLNPILYAFLDENFKACFRKFCCAPALRREMQVSDRVRSIAKDVALACKTSETVPRPA</sequence>
<feature type="domain" description="G-protein coupled receptors family 1 profile" evidence="23">
    <location>
        <begin position="261"/>
        <end position="499"/>
    </location>
</feature>
<evidence type="ECO:0000259" key="23">
    <source>
        <dbReference type="PROSITE" id="PS50262"/>
    </source>
</evidence>
<dbReference type="PROSITE" id="PS00237">
    <property type="entry name" value="G_PROTEIN_RECEP_F1_1"/>
    <property type="match status" value="1"/>
</dbReference>
<gene>
    <name evidence="25" type="primary">OPRL1</name>
</gene>
<evidence type="ECO:0000256" key="10">
    <source>
        <dbReference type="ARBA" id="ARBA00023139"/>
    </source>
</evidence>
<keyword evidence="16" id="KW-0968">Cytoplasmic vesicle</keyword>
<dbReference type="PANTHER" id="PTHR24229">
    <property type="entry name" value="NEUROPEPTIDES RECEPTOR"/>
    <property type="match status" value="1"/>
</dbReference>
<keyword evidence="24" id="KW-1185">Reference proteome</keyword>
<keyword evidence="9 22" id="KW-0472">Membrane</keyword>
<dbReference type="Gene3D" id="1.20.1070.10">
    <property type="entry name" value="Rhodopsin 7-helix transmembrane proteins"/>
    <property type="match status" value="1"/>
</dbReference>
<evidence type="ECO:0000256" key="11">
    <source>
        <dbReference type="ARBA" id="ARBA00023157"/>
    </source>
</evidence>
<comment type="function">
    <text evidence="19">G-protein coupled opioid receptor that functions as a receptor for the endogenous neuropeptide nociceptin. Ligand binding causes a conformation change that triggers signaling via guanine nucleotide-binding proteins (G proteins) and modulates the activity of down-stream effectors. Signaling via G proteins mediates inhibition of adenylate cyclase activity and calcium channel activity. Arrestins modulate signaling via G proteins and mediate the activation of alternative signaling pathways that lead to the activation of MAP kinases. Plays a role in modulating nociception and the perception of pain. Plays a role in the regulation of locomotor activity by the neuropeptide nociceptin.</text>
</comment>
<dbReference type="GO" id="GO:0005886">
    <property type="term" value="C:plasma membrane"/>
    <property type="evidence" value="ECO:0007669"/>
    <property type="project" value="UniProtKB-SubCell"/>
</dbReference>
<evidence type="ECO:0000256" key="18">
    <source>
        <dbReference type="ARBA" id="ARBA00030580"/>
    </source>
</evidence>
<dbReference type="GeneID" id="109253381"/>
<evidence type="ECO:0000256" key="2">
    <source>
        <dbReference type="ARBA" id="ARBA00004651"/>
    </source>
</evidence>
<evidence type="ECO:0000313" key="24">
    <source>
        <dbReference type="Proteomes" id="UP001165780"/>
    </source>
</evidence>
<dbReference type="SUPFAM" id="SSF81321">
    <property type="entry name" value="Family A G protein-coupled receptor-like"/>
    <property type="match status" value="1"/>
</dbReference>
<dbReference type="RefSeq" id="XP_019281762.2">
    <property type="nucleotide sequence ID" value="XM_019426217.2"/>
</dbReference>
<keyword evidence="6 20" id="KW-0812">Transmembrane</keyword>
<proteinExistence type="inferred from homology"/>
<dbReference type="GO" id="GO:0019233">
    <property type="term" value="P:sensory perception of pain"/>
    <property type="evidence" value="ECO:0007669"/>
    <property type="project" value="TreeGrafter"/>
</dbReference>
<evidence type="ECO:0000256" key="7">
    <source>
        <dbReference type="ARBA" id="ARBA00022989"/>
    </source>
</evidence>
<keyword evidence="7 22" id="KW-1133">Transmembrane helix</keyword>
<dbReference type="GO" id="GO:0007218">
    <property type="term" value="P:neuropeptide signaling pathway"/>
    <property type="evidence" value="ECO:0007669"/>
    <property type="project" value="TreeGrafter"/>
</dbReference>
<keyword evidence="12 20" id="KW-0675">Receptor</keyword>
<feature type="region of interest" description="Disordered" evidence="21">
    <location>
        <begin position="183"/>
        <end position="210"/>
    </location>
</feature>
<evidence type="ECO:0000313" key="25">
    <source>
        <dbReference type="RefSeq" id="XP_019281762.2"/>
    </source>
</evidence>
<keyword evidence="11" id="KW-1015">Disulfide bond</keyword>
<evidence type="ECO:0000256" key="21">
    <source>
        <dbReference type="SAM" id="MobiDB-lite"/>
    </source>
</evidence>
<name>A0A9V1EHE0_PANPR</name>
<dbReference type="PRINTS" id="PR00237">
    <property type="entry name" value="GPCRRHODOPSN"/>
</dbReference>
<keyword evidence="5" id="KW-0085">Behavior</keyword>
<dbReference type="GO" id="GO:0043005">
    <property type="term" value="C:neuron projection"/>
    <property type="evidence" value="ECO:0007669"/>
    <property type="project" value="TreeGrafter"/>
</dbReference>
<dbReference type="PRINTS" id="PR00384">
    <property type="entry name" value="OPIOIDR"/>
</dbReference>
<keyword evidence="4" id="KW-1003">Cell membrane</keyword>
<evidence type="ECO:0000256" key="9">
    <source>
        <dbReference type="ARBA" id="ARBA00023136"/>
    </source>
</evidence>
<evidence type="ECO:0000256" key="16">
    <source>
        <dbReference type="ARBA" id="ARBA00023329"/>
    </source>
</evidence>
<dbReference type="CTD" id="4987"/>
<keyword evidence="15" id="KW-0449">Lipoprotein</keyword>
<evidence type="ECO:0000256" key="3">
    <source>
        <dbReference type="ARBA" id="ARBA00021498"/>
    </source>
</evidence>
<accession>A0A9V1EHE0</accession>
<dbReference type="GO" id="GO:0031410">
    <property type="term" value="C:cytoplasmic vesicle"/>
    <property type="evidence" value="ECO:0007669"/>
    <property type="project" value="UniProtKB-SubCell"/>
</dbReference>
<dbReference type="PRINTS" id="PR00547">
    <property type="entry name" value="XOPIOIDR"/>
</dbReference>
<evidence type="ECO:0000256" key="1">
    <source>
        <dbReference type="ARBA" id="ARBA00004541"/>
    </source>
</evidence>